<name>A0A8K0SG30_9HYPO</name>
<proteinExistence type="predicted"/>
<dbReference type="Proteomes" id="UP000813444">
    <property type="component" value="Unassembled WGS sequence"/>
</dbReference>
<keyword evidence="2" id="KW-1185">Reference proteome</keyword>
<dbReference type="EMBL" id="JAGPNK010000033">
    <property type="protein sequence ID" value="KAH7303506.1"/>
    <property type="molecule type" value="Genomic_DNA"/>
</dbReference>
<protein>
    <submittedName>
        <fullName evidence="1">Uncharacterized protein</fullName>
    </submittedName>
</protein>
<accession>A0A8K0SG30</accession>
<dbReference type="AlphaFoldDB" id="A0A8K0SG30"/>
<evidence type="ECO:0000313" key="1">
    <source>
        <dbReference type="EMBL" id="KAH7303506.1"/>
    </source>
</evidence>
<sequence>MNTTGLCVVNGMPGISEISAISNYTYIVREPSTASKRLLWMLDGPLESAIQVAPGRYYDPDASLLEPQTTHLTVWIRCLSDWEELWVELNRGCIDTQGPLRPRYKDIRLEVTASSEFLTVHEYVSAVHPWLMDMRETIVYVLGKLDNDTTWPPETELAILHFGYGPLIIGKKEEWVWWHRKPVFAAPLSIAEREKHHQKVTEMMLARSAARIRELERRKQASQVSTMINKLDESRSMGMI</sequence>
<reference evidence="1" key="1">
    <citation type="journal article" date="2021" name="Nat. Commun.">
        <title>Genetic determinants of endophytism in the Arabidopsis root mycobiome.</title>
        <authorList>
            <person name="Mesny F."/>
            <person name="Miyauchi S."/>
            <person name="Thiergart T."/>
            <person name="Pickel B."/>
            <person name="Atanasova L."/>
            <person name="Karlsson M."/>
            <person name="Huettel B."/>
            <person name="Barry K.W."/>
            <person name="Haridas S."/>
            <person name="Chen C."/>
            <person name="Bauer D."/>
            <person name="Andreopoulos W."/>
            <person name="Pangilinan J."/>
            <person name="LaButti K."/>
            <person name="Riley R."/>
            <person name="Lipzen A."/>
            <person name="Clum A."/>
            <person name="Drula E."/>
            <person name="Henrissat B."/>
            <person name="Kohler A."/>
            <person name="Grigoriev I.V."/>
            <person name="Martin F.M."/>
            <person name="Hacquard S."/>
        </authorList>
    </citation>
    <scope>NUCLEOTIDE SEQUENCE</scope>
    <source>
        <strain evidence="1">MPI-CAGE-CH-0235</strain>
    </source>
</reference>
<comment type="caution">
    <text evidence="1">The sequence shown here is derived from an EMBL/GenBank/DDBJ whole genome shotgun (WGS) entry which is preliminary data.</text>
</comment>
<organism evidence="1 2">
    <name type="scientific">Stachybotrys elegans</name>
    <dbReference type="NCBI Taxonomy" id="80388"/>
    <lineage>
        <taxon>Eukaryota</taxon>
        <taxon>Fungi</taxon>
        <taxon>Dikarya</taxon>
        <taxon>Ascomycota</taxon>
        <taxon>Pezizomycotina</taxon>
        <taxon>Sordariomycetes</taxon>
        <taxon>Hypocreomycetidae</taxon>
        <taxon>Hypocreales</taxon>
        <taxon>Stachybotryaceae</taxon>
        <taxon>Stachybotrys</taxon>
    </lineage>
</organism>
<dbReference type="OrthoDB" id="3944545at2759"/>
<evidence type="ECO:0000313" key="2">
    <source>
        <dbReference type="Proteomes" id="UP000813444"/>
    </source>
</evidence>
<gene>
    <name evidence="1" type="ORF">B0I35DRAFT_498344</name>
</gene>